<reference evidence="2" key="1">
    <citation type="submission" date="2022-11" db="EMBL/GenBank/DDBJ databases">
        <title>Refractory cell wall polysaccharides provide important carbon source for microbial heterotrophs in the hadal ocean.</title>
        <authorList>
            <person name="Zhu X."/>
        </authorList>
    </citation>
    <scope>NUCLEOTIDE SEQUENCE</scope>
    <source>
        <strain evidence="2">MTRN7</strain>
    </source>
</reference>
<keyword evidence="3" id="KW-1185">Reference proteome</keyword>
<dbReference type="EMBL" id="JAPFGC010000002">
    <property type="protein sequence ID" value="MDA0177139.1"/>
    <property type="molecule type" value="Genomic_DNA"/>
</dbReference>
<dbReference type="Proteomes" id="UP001149142">
    <property type="component" value="Unassembled WGS sequence"/>
</dbReference>
<accession>A0ABT4RZA4</accession>
<gene>
    <name evidence="2" type="ORF">OOZ35_06480</name>
</gene>
<dbReference type="RefSeq" id="WP_106689204.1">
    <property type="nucleotide sequence ID" value="NZ_CAXQEU010000092.1"/>
</dbReference>
<evidence type="ECO:0000313" key="3">
    <source>
        <dbReference type="Proteomes" id="UP001149142"/>
    </source>
</evidence>
<dbReference type="InterPro" id="IPR025380">
    <property type="entry name" value="DUF4369"/>
</dbReference>
<sequence>MKKILVLFILSIILACSNEGQKLTVEATVKGLKKGTVYLKKVVDTTLVTVDSVTVNGDSNFTLQADIEEPEVFHLYLDKNSKEEDRISFFGDKGVTKIDTKLENFNFYAKIEGSKQEALYQEYLEMMNKLNNKNLDVFKENFDAIQQKDSATIKRTEKALKGFTKRKYLYTVNFALNNKDSEVAPYIALSEIYDANINLLDTINKVLTPEIKASKYGKKLEEFIAERKAEETN</sequence>
<evidence type="ECO:0000313" key="2">
    <source>
        <dbReference type="EMBL" id="MDA0177139.1"/>
    </source>
</evidence>
<feature type="domain" description="DUF4369" evidence="1">
    <location>
        <begin position="24"/>
        <end position="120"/>
    </location>
</feature>
<dbReference type="Pfam" id="PF14289">
    <property type="entry name" value="DUF4369"/>
    <property type="match status" value="1"/>
</dbReference>
<proteinExistence type="predicted"/>
<organism evidence="2 3">
    <name type="scientific">Mesoflavibacter profundi</name>
    <dbReference type="NCBI Taxonomy" id="2708110"/>
    <lineage>
        <taxon>Bacteria</taxon>
        <taxon>Pseudomonadati</taxon>
        <taxon>Bacteroidota</taxon>
        <taxon>Flavobacteriia</taxon>
        <taxon>Flavobacteriales</taxon>
        <taxon>Flavobacteriaceae</taxon>
        <taxon>Mesoflavibacter</taxon>
    </lineage>
</organism>
<protein>
    <submittedName>
        <fullName evidence="2">DUF4369 domain-containing protein</fullName>
    </submittedName>
</protein>
<comment type="caution">
    <text evidence="2">The sequence shown here is derived from an EMBL/GenBank/DDBJ whole genome shotgun (WGS) entry which is preliminary data.</text>
</comment>
<name>A0ABT4RZA4_9FLAO</name>
<evidence type="ECO:0000259" key="1">
    <source>
        <dbReference type="Pfam" id="PF14289"/>
    </source>
</evidence>
<dbReference type="PROSITE" id="PS51257">
    <property type="entry name" value="PROKAR_LIPOPROTEIN"/>
    <property type="match status" value="1"/>
</dbReference>